<evidence type="ECO:0000256" key="7">
    <source>
        <dbReference type="ARBA" id="ARBA00022840"/>
    </source>
</evidence>
<comment type="subcellular location">
    <subcellularLocation>
        <location evidence="1">Membrane</location>
        <topology evidence="1">Single-pass membrane protein</topology>
    </subcellularLocation>
</comment>
<dbReference type="Gene3D" id="1.10.510.10">
    <property type="entry name" value="Transferase(Phosphotransferase) domain 1"/>
    <property type="match status" value="1"/>
</dbReference>
<sequence>MERREYVTASRGRPRACPCRVRAAWAQLNESTRGHAEDAHASRLQLDPSSRAPRGHFGQAHGGRYVASEYANSGILNERSDIYSFGVVLLECVIARDPVDYANPADDVNLLEWLKMMVTNKRADEVVHPNLEVKPPKCALKQEILVGFKCVDPDVDKSPKMSHVVQMLEGVQNAYHQNQRKLSQVGRMEIESQQPLEDMS</sequence>
<protein>
    <submittedName>
        <fullName evidence="11">Protein kinase superfamily protein</fullName>
    </submittedName>
</protein>
<evidence type="ECO:0000256" key="2">
    <source>
        <dbReference type="ARBA" id="ARBA00022553"/>
    </source>
</evidence>
<dbReference type="InterPro" id="IPR001245">
    <property type="entry name" value="Ser-Thr/Tyr_kinase_cat_dom"/>
</dbReference>
<accession>A0A1D6QEQ3</accession>
<keyword evidence="8" id="KW-1133">Transmembrane helix</keyword>
<dbReference type="InterPro" id="IPR052232">
    <property type="entry name" value="RLK_Ser/Thr-Kinase"/>
</dbReference>
<evidence type="ECO:0000256" key="1">
    <source>
        <dbReference type="ARBA" id="ARBA00004167"/>
    </source>
</evidence>
<dbReference type="GO" id="GO:0016020">
    <property type="term" value="C:membrane"/>
    <property type="evidence" value="ECO:0007669"/>
    <property type="project" value="UniProtKB-SubCell"/>
</dbReference>
<evidence type="ECO:0000313" key="11">
    <source>
        <dbReference type="EMBL" id="AQK56599.1"/>
    </source>
</evidence>
<dbReference type="PANTHER" id="PTHR47984">
    <property type="entry name" value="OS01G0323000 PROTEIN"/>
    <property type="match status" value="1"/>
</dbReference>
<dbReference type="EMBL" id="CM000780">
    <property type="protein sequence ID" value="AQK56599.1"/>
    <property type="molecule type" value="Genomic_DNA"/>
</dbReference>
<feature type="domain" description="Serine-threonine/tyrosine-protein kinase catalytic" evidence="10">
    <location>
        <begin position="64"/>
        <end position="166"/>
    </location>
</feature>
<name>A0A1D6QEQ3_MAIZE</name>
<dbReference type="InParanoid" id="A0A1D6QEQ3"/>
<dbReference type="SUPFAM" id="SSF56112">
    <property type="entry name" value="Protein kinase-like (PK-like)"/>
    <property type="match status" value="1"/>
</dbReference>
<keyword evidence="4" id="KW-0812">Transmembrane</keyword>
<keyword evidence="2" id="KW-0597">Phosphoprotein</keyword>
<evidence type="ECO:0000259" key="10">
    <source>
        <dbReference type="Pfam" id="PF07714"/>
    </source>
</evidence>
<dbReference type="GO" id="GO:0005524">
    <property type="term" value="F:ATP binding"/>
    <property type="evidence" value="ECO:0007669"/>
    <property type="project" value="UniProtKB-KW"/>
</dbReference>
<evidence type="ECO:0000256" key="3">
    <source>
        <dbReference type="ARBA" id="ARBA00022679"/>
    </source>
</evidence>
<keyword evidence="5" id="KW-0547">Nucleotide-binding</keyword>
<gene>
    <name evidence="11" type="ORF">ZEAMMB73_Zm00001d052272</name>
</gene>
<reference evidence="11" key="1">
    <citation type="submission" date="2015-12" db="EMBL/GenBank/DDBJ databases">
        <title>Update maize B73 reference genome by single molecule sequencing technologies.</title>
        <authorList>
            <consortium name="Maize Genome Sequencing Project"/>
            <person name="Ware D."/>
        </authorList>
    </citation>
    <scope>NUCLEOTIDE SEQUENCE</scope>
    <source>
        <tissue evidence="11">Seedling</tissue>
    </source>
</reference>
<evidence type="ECO:0000256" key="5">
    <source>
        <dbReference type="ARBA" id="ARBA00022741"/>
    </source>
</evidence>
<dbReference type="AlphaFoldDB" id="A0A1D6QEQ3"/>
<evidence type="ECO:0000256" key="4">
    <source>
        <dbReference type="ARBA" id="ARBA00022692"/>
    </source>
</evidence>
<dbReference type="SMR" id="A0A1D6QEQ3"/>
<organism evidence="11">
    <name type="scientific">Zea mays</name>
    <name type="common">Maize</name>
    <dbReference type="NCBI Taxonomy" id="4577"/>
    <lineage>
        <taxon>Eukaryota</taxon>
        <taxon>Viridiplantae</taxon>
        <taxon>Streptophyta</taxon>
        <taxon>Embryophyta</taxon>
        <taxon>Tracheophyta</taxon>
        <taxon>Spermatophyta</taxon>
        <taxon>Magnoliopsida</taxon>
        <taxon>Liliopsida</taxon>
        <taxon>Poales</taxon>
        <taxon>Poaceae</taxon>
        <taxon>PACMAD clade</taxon>
        <taxon>Panicoideae</taxon>
        <taxon>Andropogonodae</taxon>
        <taxon>Andropogoneae</taxon>
        <taxon>Tripsacinae</taxon>
        <taxon>Zea</taxon>
    </lineage>
</organism>
<keyword evidence="7" id="KW-0067">ATP-binding</keyword>
<evidence type="ECO:0000256" key="6">
    <source>
        <dbReference type="ARBA" id="ARBA00022777"/>
    </source>
</evidence>
<dbReference type="Pfam" id="PF07714">
    <property type="entry name" value="PK_Tyr_Ser-Thr"/>
    <property type="match status" value="1"/>
</dbReference>
<keyword evidence="3" id="KW-0808">Transferase</keyword>
<keyword evidence="9" id="KW-0472">Membrane</keyword>
<dbReference type="InterPro" id="IPR011009">
    <property type="entry name" value="Kinase-like_dom_sf"/>
</dbReference>
<evidence type="ECO:0000256" key="8">
    <source>
        <dbReference type="ARBA" id="ARBA00022989"/>
    </source>
</evidence>
<keyword evidence="6 11" id="KW-0418">Kinase</keyword>
<dbReference type="PANTHER" id="PTHR47984:SF23">
    <property type="entry name" value="OS01G0664200 PROTEIN"/>
    <property type="match status" value="1"/>
</dbReference>
<evidence type="ECO:0000256" key="9">
    <source>
        <dbReference type="ARBA" id="ARBA00023136"/>
    </source>
</evidence>
<dbReference type="GO" id="GO:0004672">
    <property type="term" value="F:protein kinase activity"/>
    <property type="evidence" value="ECO:0007669"/>
    <property type="project" value="InterPro"/>
</dbReference>
<proteinExistence type="predicted"/>